<dbReference type="KEGG" id="vpy:HZI73_18310"/>
<protein>
    <submittedName>
        <fullName evidence="2">PHP domain-containing protein</fullName>
    </submittedName>
</protein>
<dbReference type="InterPro" id="IPR004013">
    <property type="entry name" value="PHP_dom"/>
</dbReference>
<dbReference type="RefSeq" id="WP_212694816.1">
    <property type="nucleotide sequence ID" value="NZ_CP058649.1"/>
</dbReference>
<reference evidence="2" key="1">
    <citation type="submission" date="2020-07" db="EMBL/GenBank/DDBJ databases">
        <title>Vallitalea pronyensis genome.</title>
        <authorList>
            <person name="Postec A."/>
        </authorList>
    </citation>
    <scope>NUCLEOTIDE SEQUENCE</scope>
    <source>
        <strain evidence="2">FatNI3</strain>
    </source>
</reference>
<dbReference type="InterPro" id="IPR016195">
    <property type="entry name" value="Pol/histidinol_Pase-like"/>
</dbReference>
<dbReference type="CDD" id="cd07432">
    <property type="entry name" value="PHP_HisPPase"/>
    <property type="match status" value="1"/>
</dbReference>
<organism evidence="2 3">
    <name type="scientific">Vallitalea pronyensis</name>
    <dbReference type="NCBI Taxonomy" id="1348613"/>
    <lineage>
        <taxon>Bacteria</taxon>
        <taxon>Bacillati</taxon>
        <taxon>Bacillota</taxon>
        <taxon>Clostridia</taxon>
        <taxon>Lachnospirales</taxon>
        <taxon>Vallitaleaceae</taxon>
        <taxon>Vallitalea</taxon>
    </lineage>
</organism>
<dbReference type="InterPro" id="IPR052018">
    <property type="entry name" value="PHP_domain"/>
</dbReference>
<keyword evidence="3" id="KW-1185">Reference proteome</keyword>
<dbReference type="Pfam" id="PF02811">
    <property type="entry name" value="PHP"/>
    <property type="match status" value="1"/>
</dbReference>
<dbReference type="PANTHER" id="PTHR42924">
    <property type="entry name" value="EXONUCLEASE"/>
    <property type="match status" value="1"/>
</dbReference>
<dbReference type="GO" id="GO:0004534">
    <property type="term" value="F:5'-3' RNA exonuclease activity"/>
    <property type="evidence" value="ECO:0007669"/>
    <property type="project" value="TreeGrafter"/>
</dbReference>
<evidence type="ECO:0000313" key="2">
    <source>
        <dbReference type="EMBL" id="QUI24124.1"/>
    </source>
</evidence>
<dbReference type="Proteomes" id="UP000683246">
    <property type="component" value="Chromosome"/>
</dbReference>
<dbReference type="SUPFAM" id="SSF89550">
    <property type="entry name" value="PHP domain-like"/>
    <property type="match status" value="1"/>
</dbReference>
<evidence type="ECO:0000313" key="3">
    <source>
        <dbReference type="Proteomes" id="UP000683246"/>
    </source>
</evidence>
<gene>
    <name evidence="2" type="ORF">HZI73_18310</name>
</gene>
<name>A0A8J8MMC9_9FIRM</name>
<dbReference type="AlphaFoldDB" id="A0A8J8MMC9"/>
<evidence type="ECO:0000259" key="1">
    <source>
        <dbReference type="Pfam" id="PF02811"/>
    </source>
</evidence>
<sequence length="227" mass="26076">MYKYDLHIHTQETSPCGMVSAADMIKIYHEHGYQGVVITDHLRKIFFRNSKGATWEEKVDDFLTGYYGAVEEAKKYDMDVLLGVEIAFMEHNERDNDFLIYGMSVELLKNTPHILALGREGIGTFCREHNLLIYQAHPFRDYCYVENVSLLDGIEVHNGNPRHNSNNKDAEALAMAHNLLMIGGSDFHQIGDEDSGGIITPQRIHNNKQLLRVLRHNDYTVYRGKHL</sequence>
<accession>A0A8J8MMC9</accession>
<proteinExistence type="predicted"/>
<dbReference type="GO" id="GO:0035312">
    <property type="term" value="F:5'-3' DNA exonuclease activity"/>
    <property type="evidence" value="ECO:0007669"/>
    <property type="project" value="TreeGrafter"/>
</dbReference>
<feature type="domain" description="PHP" evidence="1">
    <location>
        <begin position="5"/>
        <end position="116"/>
    </location>
</feature>
<dbReference type="EMBL" id="CP058649">
    <property type="protein sequence ID" value="QUI24124.1"/>
    <property type="molecule type" value="Genomic_DNA"/>
</dbReference>
<dbReference type="PANTHER" id="PTHR42924:SF3">
    <property type="entry name" value="POLYMERASE_HISTIDINOL PHOSPHATASE N-TERMINAL DOMAIN-CONTAINING PROTEIN"/>
    <property type="match status" value="1"/>
</dbReference>
<dbReference type="Gene3D" id="3.20.20.140">
    <property type="entry name" value="Metal-dependent hydrolases"/>
    <property type="match status" value="1"/>
</dbReference>